<dbReference type="GeneID" id="66102105"/>
<reference evidence="1" key="1">
    <citation type="submission" date="2020-11" db="EMBL/GenBank/DDBJ databases">
        <title>Adaptations for nitrogen fixation in a non-lichenized fungal sporocarp promotes dispersal by wood-feeding termites.</title>
        <authorList>
            <consortium name="DOE Joint Genome Institute"/>
            <person name="Koch R.A."/>
            <person name="Yoon G."/>
            <person name="Arayal U."/>
            <person name="Lail K."/>
            <person name="Amirebrahimi M."/>
            <person name="Labutti K."/>
            <person name="Lipzen A."/>
            <person name="Riley R."/>
            <person name="Barry K."/>
            <person name="Henrissat B."/>
            <person name="Grigoriev I.V."/>
            <person name="Herr J.R."/>
            <person name="Aime M.C."/>
        </authorList>
    </citation>
    <scope>NUCLEOTIDE SEQUENCE</scope>
    <source>
        <strain evidence="1">MCA 3950</strain>
    </source>
</reference>
<dbReference type="RefSeq" id="XP_043032583.1">
    <property type="nucleotide sequence ID" value="XM_043179811.1"/>
</dbReference>
<accession>A0A9P7VFK3</accession>
<gene>
    <name evidence="1" type="ORF">BT62DRAFT_135516</name>
</gene>
<protein>
    <submittedName>
        <fullName evidence="1">Uncharacterized protein</fullName>
    </submittedName>
</protein>
<dbReference type="AlphaFoldDB" id="A0A9P7VFK3"/>
<name>A0A9P7VFK3_9AGAR</name>
<evidence type="ECO:0000313" key="2">
    <source>
        <dbReference type="Proteomes" id="UP000812287"/>
    </source>
</evidence>
<comment type="caution">
    <text evidence="1">The sequence shown here is derived from an EMBL/GenBank/DDBJ whole genome shotgun (WGS) entry which is preliminary data.</text>
</comment>
<proteinExistence type="predicted"/>
<dbReference type="EMBL" id="MU250642">
    <property type="protein sequence ID" value="KAG7439079.1"/>
    <property type="molecule type" value="Genomic_DNA"/>
</dbReference>
<keyword evidence="2" id="KW-1185">Reference proteome</keyword>
<organism evidence="1 2">
    <name type="scientific">Guyanagaster necrorhizus</name>
    <dbReference type="NCBI Taxonomy" id="856835"/>
    <lineage>
        <taxon>Eukaryota</taxon>
        <taxon>Fungi</taxon>
        <taxon>Dikarya</taxon>
        <taxon>Basidiomycota</taxon>
        <taxon>Agaricomycotina</taxon>
        <taxon>Agaricomycetes</taxon>
        <taxon>Agaricomycetidae</taxon>
        <taxon>Agaricales</taxon>
        <taxon>Marasmiineae</taxon>
        <taxon>Physalacriaceae</taxon>
        <taxon>Guyanagaster</taxon>
    </lineage>
</organism>
<sequence>MKMDLSSSALFHYIAVHLVSSLSISVRFSLVQEDRVKTEYKTCTSREVHSWAPDMKQQNNYHQGSFPGTTRVHQPMNRAAIMR</sequence>
<evidence type="ECO:0000313" key="1">
    <source>
        <dbReference type="EMBL" id="KAG7439079.1"/>
    </source>
</evidence>
<dbReference type="Proteomes" id="UP000812287">
    <property type="component" value="Unassembled WGS sequence"/>
</dbReference>